<sequence length="310" mass="34190">MNIEHLKLFLRVAVTHNISVAGKELNLSPAVASSYISKLEEGLGVRLVHRTTRKVSLTEEGKIFQPYAEEVLASIEAAKASVGAGQTHPAGTLRVTAPASFGRMHLMPVLKEFLSRYPDIQLDVRFSDAIVDLVEGGFDVAIRNAELKNSSLIARKLAPDNRILCASPDYLKEHGEPKTPDELKTHQCIHLMGLDTWQFESGDKTLAVKTYSNFTADNGEAVRDACAEGLGVTINSTWSVYKHLKRGDLVQILADYPLKSDTAIWAVYPSSRQLAPKVRVFIDFLVESYGTPPYWDDCLNSKNKEGVSSC</sequence>
<reference evidence="6 7" key="1">
    <citation type="journal article" date="2013" name="ISME J.">
        <title>Comparative genomics of pathogenic lineages of Vibrio nigripulchritudo identifies virulence-associated traits.</title>
        <authorList>
            <person name="Goudenege D."/>
            <person name="Labreuche Y."/>
            <person name="Krin E."/>
            <person name="Ansquer D."/>
            <person name="Mangenot S."/>
            <person name="Calteau A."/>
            <person name="Medigue C."/>
            <person name="Mazel D."/>
            <person name="Polz M.F."/>
            <person name="Le Roux F."/>
        </authorList>
    </citation>
    <scope>NUCLEOTIDE SEQUENCE [LARGE SCALE GENOMIC DNA]</scope>
    <source>
        <strain evidence="6 7">SOn1</strain>
    </source>
</reference>
<evidence type="ECO:0000313" key="6">
    <source>
        <dbReference type="EMBL" id="CCO49479.1"/>
    </source>
</evidence>
<dbReference type="AlphaFoldDB" id="A0AAV2VYK4"/>
<dbReference type="SUPFAM" id="SSF46785">
    <property type="entry name" value="Winged helix' DNA-binding domain"/>
    <property type="match status" value="1"/>
</dbReference>
<dbReference type="PANTHER" id="PTHR30537:SF5">
    <property type="entry name" value="HTH-TYPE TRANSCRIPTIONAL ACTIVATOR TTDR-RELATED"/>
    <property type="match status" value="1"/>
</dbReference>
<dbReference type="InterPro" id="IPR036390">
    <property type="entry name" value="WH_DNA-bd_sf"/>
</dbReference>
<comment type="similarity">
    <text evidence="1">Belongs to the LysR transcriptional regulatory family.</text>
</comment>
<dbReference type="Proteomes" id="UP000018211">
    <property type="component" value="Unassembled WGS sequence"/>
</dbReference>
<dbReference type="InterPro" id="IPR036388">
    <property type="entry name" value="WH-like_DNA-bd_sf"/>
</dbReference>
<name>A0AAV2VYK4_9VIBR</name>
<dbReference type="Gene3D" id="1.10.10.10">
    <property type="entry name" value="Winged helix-like DNA-binding domain superfamily/Winged helix DNA-binding domain"/>
    <property type="match status" value="1"/>
</dbReference>
<dbReference type="Gene3D" id="3.40.190.290">
    <property type="match status" value="1"/>
</dbReference>
<dbReference type="InterPro" id="IPR000847">
    <property type="entry name" value="LysR_HTH_N"/>
</dbReference>
<protein>
    <submittedName>
        <fullName evidence="6">Transcriptional regulator, LysR family</fullName>
    </submittedName>
</protein>
<dbReference type="Pfam" id="PF00126">
    <property type="entry name" value="HTH_1"/>
    <property type="match status" value="1"/>
</dbReference>
<dbReference type="CDD" id="cd08422">
    <property type="entry name" value="PBP2_CrgA_like"/>
    <property type="match status" value="1"/>
</dbReference>
<organism evidence="6 7">
    <name type="scientific">Vibrio nigripulchritudo SOn1</name>
    <dbReference type="NCBI Taxonomy" id="1238450"/>
    <lineage>
        <taxon>Bacteria</taxon>
        <taxon>Pseudomonadati</taxon>
        <taxon>Pseudomonadota</taxon>
        <taxon>Gammaproteobacteria</taxon>
        <taxon>Vibrionales</taxon>
        <taxon>Vibrionaceae</taxon>
        <taxon>Vibrio</taxon>
    </lineage>
</organism>
<evidence type="ECO:0000256" key="1">
    <source>
        <dbReference type="ARBA" id="ARBA00009437"/>
    </source>
</evidence>
<dbReference type="GO" id="GO:0003700">
    <property type="term" value="F:DNA-binding transcription factor activity"/>
    <property type="evidence" value="ECO:0007669"/>
    <property type="project" value="InterPro"/>
</dbReference>
<evidence type="ECO:0000256" key="4">
    <source>
        <dbReference type="ARBA" id="ARBA00023163"/>
    </source>
</evidence>
<dbReference type="InterPro" id="IPR058163">
    <property type="entry name" value="LysR-type_TF_proteobact-type"/>
</dbReference>
<dbReference type="GO" id="GO:0003677">
    <property type="term" value="F:DNA binding"/>
    <property type="evidence" value="ECO:0007669"/>
    <property type="project" value="UniProtKB-KW"/>
</dbReference>
<evidence type="ECO:0000256" key="2">
    <source>
        <dbReference type="ARBA" id="ARBA00023015"/>
    </source>
</evidence>
<dbReference type="FunFam" id="1.10.10.10:FF:000001">
    <property type="entry name" value="LysR family transcriptional regulator"/>
    <property type="match status" value="1"/>
</dbReference>
<dbReference type="EMBL" id="CAOF01000179">
    <property type="protein sequence ID" value="CCO49479.1"/>
    <property type="molecule type" value="Genomic_DNA"/>
</dbReference>
<keyword evidence="3" id="KW-0238">DNA-binding</keyword>
<dbReference type="PANTHER" id="PTHR30537">
    <property type="entry name" value="HTH-TYPE TRANSCRIPTIONAL REGULATOR"/>
    <property type="match status" value="1"/>
</dbReference>
<proteinExistence type="inferred from homology"/>
<accession>A0AAV2VYK4</accession>
<feature type="domain" description="HTH lysR-type" evidence="5">
    <location>
        <begin position="1"/>
        <end position="58"/>
    </location>
</feature>
<dbReference type="PROSITE" id="PS50931">
    <property type="entry name" value="HTH_LYSR"/>
    <property type="match status" value="1"/>
</dbReference>
<dbReference type="RefSeq" id="WP_022613584.1">
    <property type="nucleotide sequence ID" value="NZ_LK391965.1"/>
</dbReference>
<evidence type="ECO:0000259" key="5">
    <source>
        <dbReference type="PROSITE" id="PS50931"/>
    </source>
</evidence>
<evidence type="ECO:0000313" key="7">
    <source>
        <dbReference type="Proteomes" id="UP000018211"/>
    </source>
</evidence>
<dbReference type="SUPFAM" id="SSF53850">
    <property type="entry name" value="Periplasmic binding protein-like II"/>
    <property type="match status" value="1"/>
</dbReference>
<keyword evidence="4" id="KW-0804">Transcription</keyword>
<gene>
    <name evidence="6" type="ORF">VIBNISOn1_830035</name>
</gene>
<comment type="caution">
    <text evidence="6">The sequence shown here is derived from an EMBL/GenBank/DDBJ whole genome shotgun (WGS) entry which is preliminary data.</text>
</comment>
<dbReference type="FunFam" id="3.40.190.290:FF:000001">
    <property type="entry name" value="Transcriptional regulator, LysR family"/>
    <property type="match status" value="1"/>
</dbReference>
<keyword evidence="2" id="KW-0805">Transcription regulation</keyword>
<evidence type="ECO:0000256" key="3">
    <source>
        <dbReference type="ARBA" id="ARBA00023125"/>
    </source>
</evidence>
<dbReference type="InterPro" id="IPR005119">
    <property type="entry name" value="LysR_subst-bd"/>
</dbReference>
<dbReference type="Pfam" id="PF03466">
    <property type="entry name" value="LysR_substrate"/>
    <property type="match status" value="1"/>
</dbReference>